<dbReference type="EMBL" id="JANGAC010000002">
    <property type="protein sequence ID" value="MCQ4922211.1"/>
    <property type="molecule type" value="Genomic_DNA"/>
</dbReference>
<reference evidence="6 7" key="1">
    <citation type="submission" date="2022-06" db="EMBL/GenBank/DDBJ databases">
        <title>Isolation of gut microbiota from human fecal samples.</title>
        <authorList>
            <person name="Pamer E.G."/>
            <person name="Barat B."/>
            <person name="Waligurski E."/>
            <person name="Medina S."/>
            <person name="Paddock L."/>
            <person name="Mostad J."/>
        </authorList>
    </citation>
    <scope>NUCLEOTIDE SEQUENCE [LARGE SCALE GENOMIC DNA]</scope>
    <source>
        <strain evidence="6 7">DFI.7.95</strain>
    </source>
</reference>
<dbReference type="InterPro" id="IPR003615">
    <property type="entry name" value="HNH_nuc"/>
</dbReference>
<dbReference type="PANTHER" id="PTHR41286">
    <property type="entry name" value="HNH NUCLEASE YAJD-RELATED"/>
    <property type="match status" value="1"/>
</dbReference>
<name>A0ABT1S6X4_9FIRM</name>
<keyword evidence="7" id="KW-1185">Reference proteome</keyword>
<organism evidence="6 7">
    <name type="scientific">Tissierella carlieri</name>
    <dbReference type="NCBI Taxonomy" id="689904"/>
    <lineage>
        <taxon>Bacteria</taxon>
        <taxon>Bacillati</taxon>
        <taxon>Bacillota</taxon>
        <taxon>Tissierellia</taxon>
        <taxon>Tissierellales</taxon>
        <taxon>Tissierellaceae</taxon>
        <taxon>Tissierella</taxon>
    </lineage>
</organism>
<evidence type="ECO:0000256" key="3">
    <source>
        <dbReference type="ARBA" id="ARBA00038412"/>
    </source>
</evidence>
<comment type="similarity">
    <text evidence="3">Belongs to the HNH nuclease family.</text>
</comment>
<evidence type="ECO:0000259" key="5">
    <source>
        <dbReference type="SMART" id="SM00507"/>
    </source>
</evidence>
<protein>
    <recommendedName>
        <fullName evidence="4">Putative HNH nuclease YajD</fullName>
    </recommendedName>
</protein>
<dbReference type="CDD" id="cd00085">
    <property type="entry name" value="HNHc"/>
    <property type="match status" value="1"/>
</dbReference>
<dbReference type="GO" id="GO:0004519">
    <property type="term" value="F:endonuclease activity"/>
    <property type="evidence" value="ECO:0007669"/>
    <property type="project" value="UniProtKB-KW"/>
</dbReference>
<evidence type="ECO:0000256" key="1">
    <source>
        <dbReference type="ARBA" id="ARBA00022722"/>
    </source>
</evidence>
<dbReference type="SMART" id="SM00507">
    <property type="entry name" value="HNHc"/>
    <property type="match status" value="1"/>
</dbReference>
<dbReference type="InterPro" id="IPR002711">
    <property type="entry name" value="HNH"/>
</dbReference>
<dbReference type="RefSeq" id="WP_256310500.1">
    <property type="nucleotide sequence ID" value="NZ_JANGAC010000002.1"/>
</dbReference>
<comment type="caution">
    <text evidence="6">The sequence shown here is derived from an EMBL/GenBank/DDBJ whole genome shotgun (WGS) entry which is preliminary data.</text>
</comment>
<dbReference type="PANTHER" id="PTHR41286:SF1">
    <property type="entry name" value="HNH NUCLEASE YAJD-RELATED"/>
    <property type="match status" value="1"/>
</dbReference>
<evidence type="ECO:0000256" key="4">
    <source>
        <dbReference type="ARBA" id="ARBA00040194"/>
    </source>
</evidence>
<sequence>MPRKPLKPCKHPNCPELTDKRFCEEHRKLYERKSAKERGYDNRWRKARERFLKANPLCVECLKDDRLVEATVVDHIVPHRGDKELFRDESNWQALCKSCHDRKTMTTDRYQEFRY</sequence>
<keyword evidence="1" id="KW-0540">Nuclease</keyword>
<evidence type="ECO:0000313" key="7">
    <source>
        <dbReference type="Proteomes" id="UP001524478"/>
    </source>
</evidence>
<proteinExistence type="inferred from homology"/>
<dbReference type="Pfam" id="PF01844">
    <property type="entry name" value="HNH"/>
    <property type="match status" value="1"/>
</dbReference>
<evidence type="ECO:0000256" key="2">
    <source>
        <dbReference type="ARBA" id="ARBA00022801"/>
    </source>
</evidence>
<keyword evidence="2" id="KW-0378">Hydrolase</keyword>
<dbReference type="Gene3D" id="1.10.30.50">
    <property type="match status" value="1"/>
</dbReference>
<keyword evidence="6" id="KW-0255">Endonuclease</keyword>
<feature type="domain" description="HNH nuclease" evidence="5">
    <location>
        <begin position="45"/>
        <end position="101"/>
    </location>
</feature>
<evidence type="ECO:0000313" key="6">
    <source>
        <dbReference type="EMBL" id="MCQ4922211.1"/>
    </source>
</evidence>
<dbReference type="Proteomes" id="UP001524478">
    <property type="component" value="Unassembled WGS sequence"/>
</dbReference>
<gene>
    <name evidence="6" type="ORF">NE686_03885</name>
</gene>
<accession>A0ABT1S6X4</accession>